<name>A0A1D1UZ33_RAMVA</name>
<dbReference type="PANTHER" id="PTHR35970">
    <property type="entry name" value="SODIUM CHANNEL AND CLATHRIN LINKER 1"/>
    <property type="match status" value="1"/>
</dbReference>
<dbReference type="GO" id="GO:0045162">
    <property type="term" value="P:clustering of voltage-gated sodium channels"/>
    <property type="evidence" value="ECO:0007669"/>
    <property type="project" value="InterPro"/>
</dbReference>
<feature type="coiled-coil region" evidence="1">
    <location>
        <begin position="525"/>
        <end position="563"/>
    </location>
</feature>
<dbReference type="PANTHER" id="PTHR35970:SF1">
    <property type="entry name" value="SODIUM CHANNEL AND CLATHRIN LINKER 1"/>
    <property type="match status" value="1"/>
</dbReference>
<reference evidence="3 4" key="1">
    <citation type="journal article" date="2016" name="Nat. Commun.">
        <title>Extremotolerant tardigrade genome and improved radiotolerance of human cultured cells by tardigrade-unique protein.</title>
        <authorList>
            <person name="Hashimoto T."/>
            <person name="Horikawa D.D."/>
            <person name="Saito Y."/>
            <person name="Kuwahara H."/>
            <person name="Kozuka-Hata H."/>
            <person name="Shin-I T."/>
            <person name="Minakuchi Y."/>
            <person name="Ohishi K."/>
            <person name="Motoyama A."/>
            <person name="Aizu T."/>
            <person name="Enomoto A."/>
            <person name="Kondo K."/>
            <person name="Tanaka S."/>
            <person name="Hara Y."/>
            <person name="Koshikawa S."/>
            <person name="Sagara H."/>
            <person name="Miura T."/>
            <person name="Yokobori S."/>
            <person name="Miyagawa K."/>
            <person name="Suzuki Y."/>
            <person name="Kubo T."/>
            <person name="Oyama M."/>
            <person name="Kohara Y."/>
            <person name="Fujiyama A."/>
            <person name="Arakawa K."/>
            <person name="Katayama T."/>
            <person name="Toyoda A."/>
            <person name="Kunieda T."/>
        </authorList>
    </citation>
    <scope>NUCLEOTIDE SEQUENCE [LARGE SCALE GENOMIC DNA]</scope>
    <source>
        <strain evidence="3 4">YOKOZUNA-1</strain>
    </source>
</reference>
<feature type="coiled-coil region" evidence="1">
    <location>
        <begin position="256"/>
        <end position="379"/>
    </location>
</feature>
<evidence type="ECO:0000256" key="1">
    <source>
        <dbReference type="SAM" id="Coils"/>
    </source>
</evidence>
<dbReference type="Proteomes" id="UP000186922">
    <property type="component" value="Unassembled WGS sequence"/>
</dbReference>
<dbReference type="InterPro" id="IPR038911">
    <property type="entry name" value="SCLT1"/>
</dbReference>
<sequence length="599" mass="69699">MSKSVEFSRSERLACTSQRPASAKEKKDDGDDTLLGEGDSHPDVNRSTRMLDRLEQQQSASDIPLIDHKNSTLRNAPINLGAASSAGALFADTPPETRLRTRLEDILQERDSYQELLRDAISRIFHLENRLKQEEQHPEVELIQQKAMEIYRKSKTNITALNTDIADLRHYYKTEKNAKDNMRLQLVASQKELELAKTTLKMQENGLDSARDTIKRLTDEAFGLQQAVATAQTTITTLKQEKNARMKDEQVSVERNLLLAQKCEELERRNKESMNKLEEAVDFGEKAVRSRDQLASRLREYATEITELRHQDTKTYTELTERSKKELQHLKQTSEEALAQQREDIRQLEAKLTDKDIEISRWQREIKALQNHIERNERETLTLHTDMSTPEDLMRRLLAAEQDRDRLTLLVQSTQISLRQKIDQMGTQEQKFEKNMKAQNERLKETVNQCEKLNKEHVDMAEEIHRLEGQLVVKEKSIQALNRDIQAEIFTLKEKNRIAEADRLARETAMEESQKQGLVDMHQVNKLLRQQVAHWQAEFNNLQNNHELRVRDMKERLVKAKHRQYELELELQRQGAANGDMLARMEGVKNTIRAMSNLE</sequence>
<feature type="coiled-coil region" evidence="1">
    <location>
        <begin position="103"/>
        <end position="137"/>
    </location>
</feature>
<accession>A0A1D1UZ33</accession>
<dbReference type="AlphaFoldDB" id="A0A1D1UZ33"/>
<dbReference type="GO" id="GO:0005814">
    <property type="term" value="C:centriole"/>
    <property type="evidence" value="ECO:0007669"/>
    <property type="project" value="TreeGrafter"/>
</dbReference>
<keyword evidence="4" id="KW-1185">Reference proteome</keyword>
<protein>
    <submittedName>
        <fullName evidence="3">Uncharacterized protein</fullName>
    </submittedName>
</protein>
<keyword evidence="1" id="KW-0175">Coiled coil</keyword>
<gene>
    <name evidence="3" type="primary">RvY_06583</name>
    <name evidence="3" type="synonym">RvY_06583.1</name>
    <name evidence="3" type="ORF">RvY_06583-1</name>
</gene>
<organism evidence="3 4">
    <name type="scientific">Ramazzottius varieornatus</name>
    <name type="common">Water bear</name>
    <name type="synonym">Tardigrade</name>
    <dbReference type="NCBI Taxonomy" id="947166"/>
    <lineage>
        <taxon>Eukaryota</taxon>
        <taxon>Metazoa</taxon>
        <taxon>Ecdysozoa</taxon>
        <taxon>Tardigrada</taxon>
        <taxon>Eutardigrada</taxon>
        <taxon>Parachela</taxon>
        <taxon>Hypsibioidea</taxon>
        <taxon>Ramazzottiidae</taxon>
        <taxon>Ramazzottius</taxon>
    </lineage>
</organism>
<evidence type="ECO:0000256" key="2">
    <source>
        <dbReference type="SAM" id="MobiDB-lite"/>
    </source>
</evidence>
<dbReference type="OrthoDB" id="551053at2759"/>
<dbReference type="GO" id="GO:0060271">
    <property type="term" value="P:cilium assembly"/>
    <property type="evidence" value="ECO:0007669"/>
    <property type="project" value="TreeGrafter"/>
</dbReference>
<feature type="coiled-coil region" evidence="1">
    <location>
        <begin position="429"/>
        <end position="484"/>
    </location>
</feature>
<dbReference type="EMBL" id="BDGG01000003">
    <property type="protein sequence ID" value="GAU94879.1"/>
    <property type="molecule type" value="Genomic_DNA"/>
</dbReference>
<feature type="compositionally biased region" description="Basic and acidic residues" evidence="2">
    <location>
        <begin position="1"/>
        <end position="12"/>
    </location>
</feature>
<feature type="region of interest" description="Disordered" evidence="2">
    <location>
        <begin position="1"/>
        <end position="45"/>
    </location>
</feature>
<evidence type="ECO:0000313" key="4">
    <source>
        <dbReference type="Proteomes" id="UP000186922"/>
    </source>
</evidence>
<comment type="caution">
    <text evidence="3">The sequence shown here is derived from an EMBL/GenBank/DDBJ whole genome shotgun (WGS) entry which is preliminary data.</text>
</comment>
<dbReference type="STRING" id="947166.A0A1D1UZ33"/>
<evidence type="ECO:0000313" key="3">
    <source>
        <dbReference type="EMBL" id="GAU94879.1"/>
    </source>
</evidence>
<feature type="coiled-coil region" evidence="1">
    <location>
        <begin position="200"/>
        <end position="227"/>
    </location>
</feature>
<proteinExistence type="predicted"/>